<evidence type="ECO:0000313" key="13">
    <source>
        <dbReference type="EMBL" id="TLD70332.1"/>
    </source>
</evidence>
<proteinExistence type="inferred from homology"/>
<dbReference type="EMBL" id="VAUV01000009">
    <property type="protein sequence ID" value="TLD70332.1"/>
    <property type="molecule type" value="Genomic_DNA"/>
</dbReference>
<dbReference type="AlphaFoldDB" id="A0A5R8KDD8"/>
<dbReference type="Proteomes" id="UP000306196">
    <property type="component" value="Unassembled WGS sequence"/>
</dbReference>
<keyword evidence="9 11" id="KW-0472">Membrane</keyword>
<dbReference type="InterPro" id="IPR013785">
    <property type="entry name" value="Aldolase_TIM"/>
</dbReference>
<dbReference type="PROSITE" id="PS00912">
    <property type="entry name" value="DHODEHASE_2"/>
    <property type="match status" value="1"/>
</dbReference>
<evidence type="ECO:0000256" key="3">
    <source>
        <dbReference type="ARBA" id="ARBA00005161"/>
    </source>
</evidence>
<evidence type="ECO:0000259" key="12">
    <source>
        <dbReference type="Pfam" id="PF01180"/>
    </source>
</evidence>
<dbReference type="NCBIfam" id="NF003652">
    <property type="entry name" value="PRK05286.2-5"/>
    <property type="match status" value="1"/>
</dbReference>
<organism evidence="13 14">
    <name type="scientific">Phragmitibacter flavus</name>
    <dbReference type="NCBI Taxonomy" id="2576071"/>
    <lineage>
        <taxon>Bacteria</taxon>
        <taxon>Pseudomonadati</taxon>
        <taxon>Verrucomicrobiota</taxon>
        <taxon>Verrucomicrobiia</taxon>
        <taxon>Verrucomicrobiales</taxon>
        <taxon>Verrucomicrobiaceae</taxon>
        <taxon>Phragmitibacter</taxon>
    </lineage>
</organism>
<evidence type="ECO:0000256" key="2">
    <source>
        <dbReference type="ARBA" id="ARBA00004370"/>
    </source>
</evidence>
<dbReference type="Pfam" id="PF01180">
    <property type="entry name" value="DHO_dh"/>
    <property type="match status" value="1"/>
</dbReference>
<evidence type="ECO:0000313" key="14">
    <source>
        <dbReference type="Proteomes" id="UP000306196"/>
    </source>
</evidence>
<dbReference type="NCBIfam" id="NF003645">
    <property type="entry name" value="PRK05286.1-2"/>
    <property type="match status" value="1"/>
</dbReference>
<dbReference type="GO" id="GO:0106430">
    <property type="term" value="F:dihydroorotate dehydrogenase (quinone) activity"/>
    <property type="evidence" value="ECO:0007669"/>
    <property type="project" value="UniProtKB-EC"/>
</dbReference>
<comment type="cofactor">
    <cofactor evidence="11">
        <name>FMN</name>
        <dbReference type="ChEBI" id="CHEBI:58210"/>
    </cofactor>
    <text evidence="11">Binds 1 FMN per subunit.</text>
</comment>
<comment type="function">
    <text evidence="1 11">Catalyzes the conversion of dihydroorotate to orotate with quinone as electron acceptor.</text>
</comment>
<comment type="catalytic activity">
    <reaction evidence="10 11">
        <text>(S)-dihydroorotate + a quinone = orotate + a quinol</text>
        <dbReference type="Rhea" id="RHEA:30187"/>
        <dbReference type="ChEBI" id="CHEBI:24646"/>
        <dbReference type="ChEBI" id="CHEBI:30839"/>
        <dbReference type="ChEBI" id="CHEBI:30864"/>
        <dbReference type="ChEBI" id="CHEBI:132124"/>
        <dbReference type="EC" id="1.3.5.2"/>
    </reaction>
</comment>
<evidence type="ECO:0000256" key="7">
    <source>
        <dbReference type="ARBA" id="ARBA00022975"/>
    </source>
</evidence>
<dbReference type="InterPro" id="IPR005719">
    <property type="entry name" value="Dihydroorotate_DH_2"/>
</dbReference>
<dbReference type="NCBIfam" id="NF003644">
    <property type="entry name" value="PRK05286.1-1"/>
    <property type="match status" value="1"/>
</dbReference>
<feature type="binding site" evidence="11">
    <location>
        <begin position="65"/>
        <end position="69"/>
    </location>
    <ligand>
        <name>FMN</name>
        <dbReference type="ChEBI" id="CHEBI:58210"/>
    </ligand>
</feature>
<dbReference type="InterPro" id="IPR050074">
    <property type="entry name" value="DHO_dehydrogenase"/>
</dbReference>
<keyword evidence="14" id="KW-1185">Reference proteome</keyword>
<keyword evidence="11" id="KW-1003">Cell membrane</keyword>
<dbReference type="RefSeq" id="WP_138086931.1">
    <property type="nucleotide sequence ID" value="NZ_VAUV01000009.1"/>
</dbReference>
<keyword evidence="7 11" id="KW-0665">Pyrimidine biosynthesis</keyword>
<dbReference type="GO" id="GO:0006207">
    <property type="term" value="P:'de novo' pyrimidine nucleobase biosynthetic process"/>
    <property type="evidence" value="ECO:0007669"/>
    <property type="project" value="UniProtKB-UniRule"/>
</dbReference>
<dbReference type="InterPro" id="IPR012135">
    <property type="entry name" value="Dihydroorotate_DH_1_2"/>
</dbReference>
<feature type="binding site" evidence="11">
    <location>
        <position position="175"/>
    </location>
    <ligand>
        <name>FMN</name>
        <dbReference type="ChEBI" id="CHEBI:58210"/>
    </ligand>
</feature>
<feature type="binding site" evidence="11">
    <location>
        <position position="180"/>
    </location>
    <ligand>
        <name>substrate</name>
    </ligand>
</feature>
<feature type="binding site" evidence="11">
    <location>
        <position position="248"/>
    </location>
    <ligand>
        <name>FMN</name>
        <dbReference type="ChEBI" id="CHEBI:58210"/>
    </ligand>
</feature>
<dbReference type="NCBIfam" id="NF003646">
    <property type="entry name" value="PRK05286.1-4"/>
    <property type="match status" value="1"/>
</dbReference>
<dbReference type="PANTHER" id="PTHR48109">
    <property type="entry name" value="DIHYDROOROTATE DEHYDROGENASE (QUINONE), MITOCHONDRIAL-RELATED"/>
    <property type="match status" value="1"/>
</dbReference>
<protein>
    <recommendedName>
        <fullName evidence="11">Dihydroorotate dehydrogenase (quinone)</fullName>
        <ecNumber evidence="11">1.3.5.2</ecNumber>
    </recommendedName>
    <alternativeName>
        <fullName evidence="11">DHOdehase</fullName>
        <shortName evidence="11">DHOD</shortName>
        <shortName evidence="11">DHODase</shortName>
    </alternativeName>
    <alternativeName>
        <fullName evidence="11">Dihydroorotate oxidase</fullName>
    </alternativeName>
</protein>
<feature type="binding site" evidence="11">
    <location>
        <begin position="249"/>
        <end position="250"/>
    </location>
    <ligand>
        <name>substrate</name>
    </ligand>
</feature>
<dbReference type="UniPathway" id="UPA00070">
    <property type="reaction ID" value="UER00946"/>
</dbReference>
<accession>A0A5R8KDD8</accession>
<feature type="binding site" evidence="11">
    <location>
        <position position="69"/>
    </location>
    <ligand>
        <name>substrate</name>
    </ligand>
</feature>
<feature type="active site" description="Nucleophile" evidence="11">
    <location>
        <position position="178"/>
    </location>
</feature>
<feature type="binding site" evidence="11">
    <location>
        <position position="175"/>
    </location>
    <ligand>
        <name>substrate</name>
    </ligand>
</feature>
<feature type="domain" description="Dihydroorotate dehydrogenase catalytic" evidence="12">
    <location>
        <begin position="51"/>
        <end position="335"/>
    </location>
</feature>
<gene>
    <name evidence="11" type="primary">pyrD</name>
    <name evidence="13" type="ORF">FEM03_14210</name>
</gene>
<feature type="binding site" evidence="11">
    <location>
        <position position="89"/>
    </location>
    <ligand>
        <name>FMN</name>
        <dbReference type="ChEBI" id="CHEBI:58210"/>
    </ligand>
</feature>
<sequence length="340" mass="36251">MALLDSFYPILRPLLFQLDAETAHGVTVNLMRIGHQLGLLGAPPTTGPGHSVMGLNFPNLVGLAAGMDKSASAVDAWSALGFGFVEVGTLTPRPQPGNPKPRLFRLIPHEAIINRMGFNNPGIDSAVAKLKTRQNKSIVGVNIGKNFDTPNERAVDDYLICLRKAYAVADYIAVNISSPNTKGLRDLQAEEPIRQLVGTLTEEKAKLEAQHGKSVPLLVKIAPDLEPDQIASLARVFTEFSLDGVIATNTTITRNGVEGHPRAQETGGLSGAPVRQRSTEVIAAFRQLLPTTIPIIGVGGILSANDAREKLTAGAALVQLYSGLVYRGPALVREVAALRP</sequence>
<dbReference type="PANTHER" id="PTHR48109:SF4">
    <property type="entry name" value="DIHYDROOROTATE DEHYDROGENASE (QUINONE), MITOCHONDRIAL"/>
    <property type="match status" value="1"/>
</dbReference>
<evidence type="ECO:0000256" key="5">
    <source>
        <dbReference type="ARBA" id="ARBA00022630"/>
    </source>
</evidence>
<evidence type="ECO:0000256" key="9">
    <source>
        <dbReference type="ARBA" id="ARBA00023136"/>
    </source>
</evidence>
<evidence type="ECO:0000256" key="1">
    <source>
        <dbReference type="ARBA" id="ARBA00003125"/>
    </source>
</evidence>
<dbReference type="NCBIfam" id="TIGR01036">
    <property type="entry name" value="pyrD_sub2"/>
    <property type="match status" value="1"/>
</dbReference>
<comment type="pathway">
    <text evidence="3 11">Pyrimidine metabolism; UMP biosynthesis via de novo pathway; orotate from (S)-dihydroorotate (quinone route): step 1/1.</text>
</comment>
<feature type="binding site" evidence="11">
    <location>
        <position position="220"/>
    </location>
    <ligand>
        <name>FMN</name>
        <dbReference type="ChEBI" id="CHEBI:58210"/>
    </ligand>
</feature>
<dbReference type="Gene3D" id="3.20.20.70">
    <property type="entry name" value="Aldolase class I"/>
    <property type="match status" value="1"/>
</dbReference>
<keyword evidence="5 11" id="KW-0285">Flavoprotein</keyword>
<dbReference type="PROSITE" id="PS00911">
    <property type="entry name" value="DHODEHASE_1"/>
    <property type="match status" value="1"/>
</dbReference>
<dbReference type="GO" id="GO:0044205">
    <property type="term" value="P:'de novo' UMP biosynthetic process"/>
    <property type="evidence" value="ECO:0007669"/>
    <property type="project" value="UniProtKB-UniRule"/>
</dbReference>
<dbReference type="InterPro" id="IPR001295">
    <property type="entry name" value="Dihydroorotate_DH_CS"/>
</dbReference>
<feature type="binding site" evidence="11">
    <location>
        <position position="300"/>
    </location>
    <ligand>
        <name>FMN</name>
        <dbReference type="ChEBI" id="CHEBI:58210"/>
    </ligand>
</feature>
<dbReference type="CDD" id="cd04738">
    <property type="entry name" value="DHOD_2_like"/>
    <property type="match status" value="1"/>
</dbReference>
<evidence type="ECO:0000256" key="11">
    <source>
        <dbReference type="HAMAP-Rule" id="MF_00225"/>
    </source>
</evidence>
<dbReference type="GO" id="GO:0005886">
    <property type="term" value="C:plasma membrane"/>
    <property type="evidence" value="ECO:0007669"/>
    <property type="project" value="UniProtKB-SubCell"/>
</dbReference>
<comment type="subunit">
    <text evidence="11">Monomer.</text>
</comment>
<dbReference type="HAMAP" id="MF_00225">
    <property type="entry name" value="DHO_dh_type2"/>
    <property type="match status" value="1"/>
</dbReference>
<keyword evidence="8 11" id="KW-0560">Oxidoreductase</keyword>
<keyword evidence="6 11" id="KW-0288">FMN</keyword>
<dbReference type="EC" id="1.3.5.2" evidence="11"/>
<evidence type="ECO:0000256" key="8">
    <source>
        <dbReference type="ARBA" id="ARBA00023002"/>
    </source>
</evidence>
<name>A0A5R8KDD8_9BACT</name>
<evidence type="ECO:0000256" key="10">
    <source>
        <dbReference type="ARBA" id="ARBA00048639"/>
    </source>
</evidence>
<dbReference type="InterPro" id="IPR005720">
    <property type="entry name" value="Dihydroorotate_DH_cat"/>
</dbReference>
<dbReference type="SUPFAM" id="SSF51395">
    <property type="entry name" value="FMN-linked oxidoreductases"/>
    <property type="match status" value="1"/>
</dbReference>
<feature type="binding site" evidence="11">
    <location>
        <position position="142"/>
    </location>
    <ligand>
        <name>FMN</name>
        <dbReference type="ChEBI" id="CHEBI:58210"/>
    </ligand>
</feature>
<feature type="binding site" evidence="11">
    <location>
        <begin position="114"/>
        <end position="118"/>
    </location>
    <ligand>
        <name>substrate</name>
    </ligand>
</feature>
<dbReference type="GO" id="GO:0005737">
    <property type="term" value="C:cytoplasm"/>
    <property type="evidence" value="ECO:0007669"/>
    <property type="project" value="InterPro"/>
</dbReference>
<evidence type="ECO:0000256" key="6">
    <source>
        <dbReference type="ARBA" id="ARBA00022643"/>
    </source>
</evidence>
<comment type="similarity">
    <text evidence="4 11">Belongs to the dihydroorotate dehydrogenase family. Type 2 subfamily.</text>
</comment>
<dbReference type="PIRSF" id="PIRSF000164">
    <property type="entry name" value="DHO_oxidase"/>
    <property type="match status" value="1"/>
</dbReference>
<comment type="subcellular location">
    <subcellularLocation>
        <location evidence="11">Cell membrane</location>
        <topology evidence="11">Peripheral membrane protein</topology>
    </subcellularLocation>
    <subcellularLocation>
        <location evidence="2">Membrane</location>
    </subcellularLocation>
</comment>
<reference evidence="13 14" key="1">
    <citation type="submission" date="2019-05" db="EMBL/GenBank/DDBJ databases">
        <title>Verrucobacter flavum gen. nov., sp. nov. a new member of the family Verrucomicrobiaceae.</title>
        <authorList>
            <person name="Szuroczki S."/>
            <person name="Abbaszade G."/>
            <person name="Szabo A."/>
            <person name="Felfoldi T."/>
            <person name="Schumann P."/>
            <person name="Boka K."/>
            <person name="Keki Z."/>
            <person name="Toumi M."/>
            <person name="Toth E."/>
        </authorList>
    </citation>
    <scope>NUCLEOTIDE SEQUENCE [LARGE SCALE GENOMIC DNA]</scope>
    <source>
        <strain evidence="13 14">MG-N-17</strain>
    </source>
</reference>
<dbReference type="OrthoDB" id="9802377at2"/>
<comment type="caution">
    <text evidence="13">The sequence shown here is derived from an EMBL/GenBank/DDBJ whole genome shotgun (WGS) entry which is preliminary data.</text>
</comment>
<evidence type="ECO:0000256" key="4">
    <source>
        <dbReference type="ARBA" id="ARBA00005359"/>
    </source>
</evidence>
<feature type="binding site" evidence="11">
    <location>
        <begin position="321"/>
        <end position="322"/>
    </location>
    <ligand>
        <name>FMN</name>
        <dbReference type="ChEBI" id="CHEBI:58210"/>
    </ligand>
</feature>
<feature type="binding site" evidence="11">
    <location>
        <position position="271"/>
    </location>
    <ligand>
        <name>FMN</name>
        <dbReference type="ChEBI" id="CHEBI:58210"/>
    </ligand>
</feature>